<name>A0A1H7HC59_STRJI</name>
<evidence type="ECO:0000256" key="1">
    <source>
        <dbReference type="ARBA" id="ARBA00004191"/>
    </source>
</evidence>
<accession>A0A1H7HC59</accession>
<feature type="chain" id="PRO_5039356294" evidence="7">
    <location>
        <begin position="22"/>
        <end position="118"/>
    </location>
</feature>
<proteinExistence type="predicted"/>
<keyword evidence="2" id="KW-0134">Cell wall</keyword>
<dbReference type="eggNOG" id="ENOG50348JU">
    <property type="taxonomic scope" value="Bacteria"/>
</dbReference>
<keyword evidence="3" id="KW-0964">Secreted</keyword>
<evidence type="ECO:0000313" key="10">
    <source>
        <dbReference type="Proteomes" id="UP000183015"/>
    </source>
</evidence>
<evidence type="ECO:0000256" key="2">
    <source>
        <dbReference type="ARBA" id="ARBA00022512"/>
    </source>
</evidence>
<evidence type="ECO:0000313" key="9">
    <source>
        <dbReference type="EMBL" id="SEK47849.1"/>
    </source>
</evidence>
<evidence type="ECO:0000256" key="5">
    <source>
        <dbReference type="ARBA" id="ARBA00022889"/>
    </source>
</evidence>
<feature type="domain" description="Chaplin" evidence="8">
    <location>
        <begin position="39"/>
        <end position="79"/>
    </location>
</feature>
<dbReference type="RefSeq" id="WP_269083967.1">
    <property type="nucleotide sequence ID" value="NZ_BBPN01000014.1"/>
</dbReference>
<protein>
    <submittedName>
        <fullName evidence="9">Small secreted domain</fullName>
    </submittedName>
</protein>
<keyword evidence="5" id="KW-0130">Cell adhesion</keyword>
<dbReference type="GO" id="GO:0007155">
    <property type="term" value="P:cell adhesion"/>
    <property type="evidence" value="ECO:0007669"/>
    <property type="project" value="UniProtKB-KW"/>
</dbReference>
<organism evidence="9 10">
    <name type="scientific">Streptacidiphilus jiangxiensis</name>
    <dbReference type="NCBI Taxonomy" id="235985"/>
    <lineage>
        <taxon>Bacteria</taxon>
        <taxon>Bacillati</taxon>
        <taxon>Actinomycetota</taxon>
        <taxon>Actinomycetes</taxon>
        <taxon>Kitasatosporales</taxon>
        <taxon>Streptomycetaceae</taxon>
        <taxon>Streptacidiphilus</taxon>
    </lineage>
</organism>
<dbReference type="InterPro" id="IPR005528">
    <property type="entry name" value="ChpA-H"/>
</dbReference>
<evidence type="ECO:0000256" key="7">
    <source>
        <dbReference type="SAM" id="SignalP"/>
    </source>
</evidence>
<evidence type="ECO:0000256" key="4">
    <source>
        <dbReference type="ARBA" id="ARBA00022729"/>
    </source>
</evidence>
<dbReference type="PROSITE" id="PS51884">
    <property type="entry name" value="CHAPLIN"/>
    <property type="match status" value="1"/>
</dbReference>
<dbReference type="Pfam" id="PF03777">
    <property type="entry name" value="ChpA-C"/>
    <property type="match status" value="1"/>
</dbReference>
<evidence type="ECO:0000256" key="6">
    <source>
        <dbReference type="ARBA" id="ARBA00023087"/>
    </source>
</evidence>
<feature type="signal peptide" evidence="7">
    <location>
        <begin position="1"/>
        <end position="21"/>
    </location>
</feature>
<reference evidence="10" key="1">
    <citation type="submission" date="2016-10" db="EMBL/GenBank/DDBJ databases">
        <authorList>
            <person name="Varghese N."/>
        </authorList>
    </citation>
    <scope>NUCLEOTIDE SEQUENCE [LARGE SCALE GENOMIC DNA]</scope>
    <source>
        <strain evidence="10">DSM 45096 / BCRC 16803 / CGMCC 4.1857 / CIP 109030 / JCM 12277 / KCTC 19219 / NBRC 100920 / 33214</strain>
    </source>
</reference>
<keyword evidence="4 7" id="KW-0732">Signal</keyword>
<dbReference type="EMBL" id="FOAZ01000002">
    <property type="protein sequence ID" value="SEK47849.1"/>
    <property type="molecule type" value="Genomic_DNA"/>
</dbReference>
<evidence type="ECO:0000256" key="3">
    <source>
        <dbReference type="ARBA" id="ARBA00022525"/>
    </source>
</evidence>
<keyword evidence="6" id="KW-0034">Amyloid</keyword>
<sequence length="118" mass="12170">MHSIRRTLALLVITGASVLGAAGAASADGATANGVAYGSPGFLSGNLIQVPIDVDVNACGNSVNVVGALDPAFGNRCSNGEGGSEHGWEAHNWGWNHGYDDDHAWSWNHDEDHADDCG</sequence>
<dbReference type="AlphaFoldDB" id="A0A1H7HC59"/>
<comment type="subcellular location">
    <subcellularLocation>
        <location evidence="1">Secreted</location>
        <location evidence="1">Cell wall</location>
    </subcellularLocation>
</comment>
<dbReference type="Proteomes" id="UP000183015">
    <property type="component" value="Unassembled WGS sequence"/>
</dbReference>
<keyword evidence="10" id="KW-1185">Reference proteome</keyword>
<gene>
    <name evidence="9" type="ORF">SAMN05414137_102155</name>
</gene>
<dbReference type="STRING" id="235985.SAMN05414137_102155"/>
<evidence type="ECO:0000259" key="8">
    <source>
        <dbReference type="PROSITE" id="PS51884"/>
    </source>
</evidence>